<keyword evidence="4" id="KW-0862">Zinc</keyword>
<evidence type="ECO:0000256" key="8">
    <source>
        <dbReference type="ARBA" id="ARBA00023163"/>
    </source>
</evidence>
<organism evidence="12 13">
    <name type="scientific">Pleurotus ostreatus (strain PC15)</name>
    <name type="common">Oyster mushroom</name>
    <dbReference type="NCBI Taxonomy" id="1137138"/>
    <lineage>
        <taxon>Eukaryota</taxon>
        <taxon>Fungi</taxon>
        <taxon>Dikarya</taxon>
        <taxon>Basidiomycota</taxon>
        <taxon>Agaricomycotina</taxon>
        <taxon>Agaricomycetes</taxon>
        <taxon>Agaricomycetidae</taxon>
        <taxon>Agaricales</taxon>
        <taxon>Pleurotineae</taxon>
        <taxon>Pleurotaceae</taxon>
        <taxon>Pleurotus</taxon>
    </lineage>
</organism>
<gene>
    <name evidence="12" type="ORF">PLEOSDRAFT_1101535</name>
</gene>
<proteinExistence type="inferred from homology"/>
<feature type="compositionally biased region" description="Basic residues" evidence="11">
    <location>
        <begin position="213"/>
        <end position="223"/>
    </location>
</feature>
<feature type="compositionally biased region" description="Low complexity" evidence="11">
    <location>
        <begin position="311"/>
        <end position="353"/>
    </location>
</feature>
<name>A0A067NRJ5_PLEO1</name>
<dbReference type="InterPro" id="IPR051078">
    <property type="entry name" value="SGF11"/>
</dbReference>
<evidence type="ECO:0000256" key="7">
    <source>
        <dbReference type="ARBA" id="ARBA00023159"/>
    </source>
</evidence>
<evidence type="ECO:0000313" key="12">
    <source>
        <dbReference type="EMBL" id="KDQ30549.1"/>
    </source>
</evidence>
<feature type="compositionally biased region" description="Pro residues" evidence="11">
    <location>
        <begin position="372"/>
        <end position="384"/>
    </location>
</feature>
<sequence>MSSANDHAQLNDLECPMCIITDCQGDKFKARELPSCDIRQTIKTMRKSEREELVNELASRLMSSMVDDLVFDATIQAHQEIARSRAICSVCHTRCAAVHVPGPSNIQTQTTAGSSRAGTPMSVGNGSDSGAYTPGNSKSEGVVNLECMNCDRQVAFNRYANHLSQCMGVNGSSRRGLSRAGSNTSKSKALGEPSRSMSPASDFGNISDDAKKGGNKRTVKTKGKRDEAEFDLKRKRPNSPQTSPVKKPKKKATGGPFPHIFTCAFDNSMDVASPVSRLKSDLDNNGLPSNQIPQLPSTNSISRVPSKLRASSTSTFLDRSPSSSRSSSPDVASVATIATSSSFSGPRSPGFSSKGIFNKPPKKVTGTGPPRRLSPPRPPPPPAVPLDYAIGEWNPLTRLH</sequence>
<dbReference type="GO" id="GO:0071819">
    <property type="term" value="C:DUBm complex"/>
    <property type="evidence" value="ECO:0007669"/>
    <property type="project" value="TreeGrafter"/>
</dbReference>
<keyword evidence="6" id="KW-0805">Transcription regulation</keyword>
<dbReference type="HOGENOM" id="CLU_054417_0_0_1"/>
<dbReference type="STRING" id="1137138.A0A067NRJ5"/>
<evidence type="ECO:0000256" key="9">
    <source>
        <dbReference type="ARBA" id="ARBA00023242"/>
    </source>
</evidence>
<evidence type="ECO:0000256" key="2">
    <source>
        <dbReference type="ARBA" id="ARBA00022723"/>
    </source>
</evidence>
<comment type="similarity">
    <text evidence="10">Belongs to the SGF11 family.</text>
</comment>
<keyword evidence="3" id="KW-0863">Zinc-finger</keyword>
<dbReference type="AlphaFoldDB" id="A0A067NRJ5"/>
<feature type="region of interest" description="Disordered" evidence="11">
    <location>
        <begin position="104"/>
        <end position="137"/>
    </location>
</feature>
<evidence type="ECO:0000256" key="1">
    <source>
        <dbReference type="ARBA" id="ARBA00004123"/>
    </source>
</evidence>
<feature type="region of interest" description="Disordered" evidence="11">
    <location>
        <begin position="282"/>
        <end position="400"/>
    </location>
</feature>
<dbReference type="InParanoid" id="A0A067NRJ5"/>
<evidence type="ECO:0000256" key="6">
    <source>
        <dbReference type="ARBA" id="ARBA00023015"/>
    </source>
</evidence>
<evidence type="ECO:0000256" key="11">
    <source>
        <dbReference type="SAM" id="MobiDB-lite"/>
    </source>
</evidence>
<dbReference type="GO" id="GO:0006325">
    <property type="term" value="P:chromatin organization"/>
    <property type="evidence" value="ECO:0007669"/>
    <property type="project" value="UniProtKB-KW"/>
</dbReference>
<feature type="region of interest" description="Disordered" evidence="11">
    <location>
        <begin position="169"/>
        <end position="256"/>
    </location>
</feature>
<dbReference type="VEuPathDB" id="FungiDB:PLEOSDRAFT_1101535"/>
<protein>
    <recommendedName>
        <fullName evidence="10">SAGA-associated factor 11</fullName>
    </recommendedName>
</protein>
<dbReference type="InterPro" id="IPR013246">
    <property type="entry name" value="SAGA_su_Sgf11"/>
</dbReference>
<dbReference type="PANTHER" id="PTHR46367">
    <property type="entry name" value="ATAXIN-7-LIKE PROTEIN 3"/>
    <property type="match status" value="1"/>
</dbReference>
<reference evidence="13" key="1">
    <citation type="journal article" date="2014" name="Proc. Natl. Acad. Sci. U.S.A.">
        <title>Extensive sampling of basidiomycete genomes demonstrates inadequacy of the white-rot/brown-rot paradigm for wood decay fungi.</title>
        <authorList>
            <person name="Riley R."/>
            <person name="Salamov A.A."/>
            <person name="Brown D.W."/>
            <person name="Nagy L.G."/>
            <person name="Floudas D."/>
            <person name="Held B.W."/>
            <person name="Levasseur A."/>
            <person name="Lombard V."/>
            <person name="Morin E."/>
            <person name="Otillar R."/>
            <person name="Lindquist E.A."/>
            <person name="Sun H."/>
            <person name="LaButti K.M."/>
            <person name="Schmutz J."/>
            <person name="Jabbour D."/>
            <person name="Luo H."/>
            <person name="Baker S.E."/>
            <person name="Pisabarro A.G."/>
            <person name="Walton J.D."/>
            <person name="Blanchette R.A."/>
            <person name="Henrissat B."/>
            <person name="Martin F."/>
            <person name="Cullen D."/>
            <person name="Hibbett D.S."/>
            <person name="Grigoriev I.V."/>
        </authorList>
    </citation>
    <scope>NUCLEOTIDE SEQUENCE [LARGE SCALE GENOMIC DNA]</scope>
    <source>
        <strain evidence="13">PC15</strain>
    </source>
</reference>
<dbReference type="GO" id="GO:0003713">
    <property type="term" value="F:transcription coactivator activity"/>
    <property type="evidence" value="ECO:0007669"/>
    <property type="project" value="TreeGrafter"/>
</dbReference>
<evidence type="ECO:0000256" key="4">
    <source>
        <dbReference type="ARBA" id="ARBA00022833"/>
    </source>
</evidence>
<dbReference type="Proteomes" id="UP000027073">
    <property type="component" value="Unassembled WGS sequence"/>
</dbReference>
<keyword evidence="2" id="KW-0479">Metal-binding</keyword>
<comment type="subcellular location">
    <subcellularLocation>
        <location evidence="1 10">Nucleus</location>
    </subcellularLocation>
</comment>
<dbReference type="Pfam" id="PF08209">
    <property type="entry name" value="Sgf11"/>
    <property type="match status" value="1"/>
</dbReference>
<keyword evidence="9" id="KW-0539">Nucleus</keyword>
<evidence type="ECO:0000313" key="13">
    <source>
        <dbReference type="Proteomes" id="UP000027073"/>
    </source>
</evidence>
<dbReference type="GO" id="GO:0000124">
    <property type="term" value="C:SAGA complex"/>
    <property type="evidence" value="ECO:0007669"/>
    <property type="project" value="TreeGrafter"/>
</dbReference>
<feature type="compositionally biased region" description="Low complexity" evidence="11">
    <location>
        <begin position="171"/>
        <end position="182"/>
    </location>
</feature>
<dbReference type="GO" id="GO:0008270">
    <property type="term" value="F:zinc ion binding"/>
    <property type="evidence" value="ECO:0007669"/>
    <property type="project" value="UniProtKB-KW"/>
</dbReference>
<dbReference type="PANTHER" id="PTHR46367:SF1">
    <property type="entry name" value="ATAXIN-7-LIKE PROTEIN 3"/>
    <property type="match status" value="1"/>
</dbReference>
<feature type="compositionally biased region" description="Polar residues" evidence="11">
    <location>
        <begin position="286"/>
        <end position="303"/>
    </location>
</feature>
<dbReference type="Gene3D" id="3.30.160.60">
    <property type="entry name" value="Classic Zinc Finger"/>
    <property type="match status" value="1"/>
</dbReference>
<keyword evidence="8" id="KW-0804">Transcription</keyword>
<keyword evidence="5" id="KW-0156">Chromatin regulator</keyword>
<evidence type="ECO:0000256" key="3">
    <source>
        <dbReference type="ARBA" id="ARBA00022771"/>
    </source>
</evidence>
<keyword evidence="7 10" id="KW-0010">Activator</keyword>
<accession>A0A067NRJ5</accession>
<dbReference type="EMBL" id="KL198006">
    <property type="protein sequence ID" value="KDQ30549.1"/>
    <property type="molecule type" value="Genomic_DNA"/>
</dbReference>
<dbReference type="GO" id="GO:0006357">
    <property type="term" value="P:regulation of transcription by RNA polymerase II"/>
    <property type="evidence" value="ECO:0007669"/>
    <property type="project" value="TreeGrafter"/>
</dbReference>
<evidence type="ECO:0000256" key="5">
    <source>
        <dbReference type="ARBA" id="ARBA00022853"/>
    </source>
</evidence>
<dbReference type="OrthoDB" id="21557at2759"/>
<evidence type="ECO:0000256" key="10">
    <source>
        <dbReference type="RuleBase" id="RU261113"/>
    </source>
</evidence>